<comment type="caution">
    <text evidence="2">The sequence shown here is derived from an EMBL/GenBank/DDBJ whole genome shotgun (WGS) entry which is preliminary data.</text>
</comment>
<evidence type="ECO:0000256" key="1">
    <source>
        <dbReference type="SAM" id="SignalP"/>
    </source>
</evidence>
<feature type="chain" id="PRO_5014708145" evidence="1">
    <location>
        <begin position="25"/>
        <end position="77"/>
    </location>
</feature>
<dbReference type="Proteomes" id="UP000228930">
    <property type="component" value="Unassembled WGS sequence"/>
</dbReference>
<dbReference type="EMBL" id="LFJC01000003">
    <property type="protein sequence ID" value="PIT02945.1"/>
    <property type="molecule type" value="Genomic_DNA"/>
</dbReference>
<proteinExistence type="predicted"/>
<organism evidence="2 3">
    <name type="scientific">Bradyrhizobium nitroreducens</name>
    <dbReference type="NCBI Taxonomy" id="709803"/>
    <lineage>
        <taxon>Bacteria</taxon>
        <taxon>Pseudomonadati</taxon>
        <taxon>Pseudomonadota</taxon>
        <taxon>Alphaproteobacteria</taxon>
        <taxon>Hyphomicrobiales</taxon>
        <taxon>Nitrobacteraceae</taxon>
        <taxon>Bradyrhizobium</taxon>
    </lineage>
</organism>
<dbReference type="Pfam" id="PF12071">
    <property type="entry name" value="DUF3551"/>
    <property type="match status" value="1"/>
</dbReference>
<feature type="signal peptide" evidence="1">
    <location>
        <begin position="1"/>
        <end position="24"/>
    </location>
</feature>
<dbReference type="AlphaFoldDB" id="A0A2M6UEF7"/>
<accession>A0A2M6UEF7</accession>
<evidence type="ECO:0000313" key="2">
    <source>
        <dbReference type="EMBL" id="PIT02945.1"/>
    </source>
</evidence>
<name>A0A2M6UEF7_9BRAD</name>
<protein>
    <submittedName>
        <fullName evidence="2">Uncharacterized protein</fullName>
    </submittedName>
</protein>
<dbReference type="RefSeq" id="WP_100178109.1">
    <property type="nucleotide sequence ID" value="NZ_LFJC01000003.1"/>
</dbReference>
<keyword evidence="3" id="KW-1185">Reference proteome</keyword>
<gene>
    <name evidence="2" type="ORF">TSA1_20955</name>
</gene>
<keyword evidence="1" id="KW-0732">Signal</keyword>
<reference evidence="2 3" key="1">
    <citation type="submission" date="2015-06" db="EMBL/GenBank/DDBJ databases">
        <title>Comparative genome analysis of nirS-carrying Bradyrhizobium sp. strains.</title>
        <authorList>
            <person name="Ishii S."/>
            <person name="Jang J."/>
            <person name="Nishizawa T."/>
            <person name="Senoo K."/>
        </authorList>
    </citation>
    <scope>NUCLEOTIDE SEQUENCE [LARGE SCALE GENOMIC DNA]</scope>
    <source>
        <strain evidence="2 3">TSA1</strain>
    </source>
</reference>
<dbReference type="InterPro" id="IPR021937">
    <property type="entry name" value="DUF3551"/>
</dbReference>
<evidence type="ECO:0000313" key="3">
    <source>
        <dbReference type="Proteomes" id="UP000228930"/>
    </source>
</evidence>
<sequence length="77" mass="8573">MRRTILSLASFAALMAAMAPTAQAHPANDRYCLQGRMWGYPGNCQFASYQQCQATASGTSAYCGINPRYAYSQQRYY</sequence>